<dbReference type="Proteomes" id="UP001491310">
    <property type="component" value="Unassembled WGS sequence"/>
</dbReference>
<protein>
    <recommendedName>
        <fullName evidence="1">Protein kinase domain-containing protein</fullName>
    </recommendedName>
</protein>
<reference evidence="2 3" key="1">
    <citation type="journal article" date="2024" name="Nat. Commun.">
        <title>Phylogenomics reveals the evolutionary origins of lichenization in chlorophyte algae.</title>
        <authorList>
            <person name="Puginier C."/>
            <person name="Libourel C."/>
            <person name="Otte J."/>
            <person name="Skaloud P."/>
            <person name="Haon M."/>
            <person name="Grisel S."/>
            <person name="Petersen M."/>
            <person name="Berrin J.G."/>
            <person name="Delaux P.M."/>
            <person name="Dal Grande F."/>
            <person name="Keller J."/>
        </authorList>
    </citation>
    <scope>NUCLEOTIDE SEQUENCE [LARGE SCALE GENOMIC DNA]</scope>
    <source>
        <strain evidence="2 3">SAG 216-7</strain>
    </source>
</reference>
<gene>
    <name evidence="2" type="ORF">WJX75_002580</name>
</gene>
<evidence type="ECO:0000313" key="2">
    <source>
        <dbReference type="EMBL" id="KAK9918252.1"/>
    </source>
</evidence>
<comment type="caution">
    <text evidence="2">The sequence shown here is derived from an EMBL/GenBank/DDBJ whole genome shotgun (WGS) entry which is preliminary data.</text>
</comment>
<dbReference type="SUPFAM" id="SSF56112">
    <property type="entry name" value="Protein kinase-like (PK-like)"/>
    <property type="match status" value="1"/>
</dbReference>
<dbReference type="InterPro" id="IPR000719">
    <property type="entry name" value="Prot_kinase_dom"/>
</dbReference>
<dbReference type="Gene3D" id="1.10.510.10">
    <property type="entry name" value="Transferase(Phosphotransferase) domain 1"/>
    <property type="match status" value="1"/>
</dbReference>
<accession>A0ABR2Z2W4</accession>
<dbReference type="InterPro" id="IPR011009">
    <property type="entry name" value="Kinase-like_dom_sf"/>
</dbReference>
<dbReference type="PROSITE" id="PS50011">
    <property type="entry name" value="PROTEIN_KINASE_DOM"/>
    <property type="match status" value="1"/>
</dbReference>
<feature type="domain" description="Protein kinase" evidence="1">
    <location>
        <begin position="1"/>
        <end position="245"/>
    </location>
</feature>
<proteinExistence type="predicted"/>
<organism evidence="2 3">
    <name type="scientific">Coccomyxa subellipsoidea</name>
    <dbReference type="NCBI Taxonomy" id="248742"/>
    <lineage>
        <taxon>Eukaryota</taxon>
        <taxon>Viridiplantae</taxon>
        <taxon>Chlorophyta</taxon>
        <taxon>core chlorophytes</taxon>
        <taxon>Trebouxiophyceae</taxon>
        <taxon>Trebouxiophyceae incertae sedis</taxon>
        <taxon>Coccomyxaceae</taxon>
        <taxon>Coccomyxa</taxon>
    </lineage>
</organism>
<dbReference type="EMBL" id="JALJOT010000001">
    <property type="protein sequence ID" value="KAK9918252.1"/>
    <property type="molecule type" value="Genomic_DNA"/>
</dbReference>
<evidence type="ECO:0000313" key="3">
    <source>
        <dbReference type="Proteomes" id="UP001491310"/>
    </source>
</evidence>
<name>A0ABR2Z2W4_9CHLO</name>
<keyword evidence="3" id="KW-1185">Reference proteome</keyword>
<evidence type="ECO:0000259" key="1">
    <source>
        <dbReference type="PROSITE" id="PS50011"/>
    </source>
</evidence>
<sequence>MAEPQKPHPIDGSYSDIELAPFSSDYEQMRHHKGIIGEGAFGRVEHVLRVGGAFGRWCAKYIKVSSKMDIALAQHELQMLHWQKDLPGGVRVAENSVLFFADTCGEAHKHYWGTETFMSPELLENRLQRQRREDMSTDVNPQSTDIYANGVMLTILLRSALRQEAYEPYLFEPPYWNERLSETQRADAHLASYRRARQYLDEKYSLLAFMSSFRVPLDCQDFLLQQLAPQESRATAAEIASHPFLLRMAARRQAANEVKDAAQAAAC</sequence>